<keyword evidence="2 5" id="KW-0812">Transmembrane</keyword>
<sequence length="122" mass="12580">MSPAYLTVTLVAIALNGFSGVAALLRFAPILPGMQAAGVPESWLRFPIGTCKTLGALGLVAGLWFPVIGVAASTGLVLFFVCAMYTHVLAHDISAQFGFATGFLALNCVVLALSVQRLVAGV</sequence>
<feature type="transmembrane region" description="Helical" evidence="5">
    <location>
        <begin position="97"/>
        <end position="119"/>
    </location>
</feature>
<comment type="caution">
    <text evidence="6">The sequence shown here is derived from an EMBL/GenBank/DDBJ whole genome shotgun (WGS) entry which is preliminary data.</text>
</comment>
<feature type="transmembrane region" description="Helical" evidence="5">
    <location>
        <begin position="63"/>
        <end position="85"/>
    </location>
</feature>
<name>A0ABU5XX45_9MYCO</name>
<dbReference type="Pfam" id="PF13564">
    <property type="entry name" value="DoxX_2"/>
    <property type="match status" value="1"/>
</dbReference>
<accession>A0ABU5XX45</accession>
<dbReference type="Proteomes" id="UP001298593">
    <property type="component" value="Unassembled WGS sequence"/>
</dbReference>
<evidence type="ECO:0000313" key="6">
    <source>
        <dbReference type="EMBL" id="MEB3032552.1"/>
    </source>
</evidence>
<comment type="subcellular location">
    <subcellularLocation>
        <location evidence="1">Membrane</location>
        <topology evidence="1">Multi-pass membrane protein</topology>
    </subcellularLocation>
</comment>
<evidence type="ECO:0000256" key="4">
    <source>
        <dbReference type="ARBA" id="ARBA00023136"/>
    </source>
</evidence>
<dbReference type="InterPro" id="IPR032808">
    <property type="entry name" value="DoxX"/>
</dbReference>
<evidence type="ECO:0000256" key="1">
    <source>
        <dbReference type="ARBA" id="ARBA00004141"/>
    </source>
</evidence>
<organism evidence="6 7">
    <name type="scientific">[Mycobacterium] nativiensis</name>
    <dbReference type="NCBI Taxonomy" id="2855503"/>
    <lineage>
        <taxon>Bacteria</taxon>
        <taxon>Bacillati</taxon>
        <taxon>Actinomycetota</taxon>
        <taxon>Actinomycetes</taxon>
        <taxon>Mycobacteriales</taxon>
        <taxon>Mycobacteriaceae</taxon>
        <taxon>Mycolicibacter</taxon>
    </lineage>
</organism>
<evidence type="ECO:0000256" key="3">
    <source>
        <dbReference type="ARBA" id="ARBA00022989"/>
    </source>
</evidence>
<evidence type="ECO:0000313" key="7">
    <source>
        <dbReference type="Proteomes" id="UP001298593"/>
    </source>
</evidence>
<gene>
    <name evidence="6" type="ORF">KV113_13400</name>
</gene>
<evidence type="ECO:0000256" key="2">
    <source>
        <dbReference type="ARBA" id="ARBA00022692"/>
    </source>
</evidence>
<keyword evidence="3 5" id="KW-1133">Transmembrane helix</keyword>
<evidence type="ECO:0000256" key="5">
    <source>
        <dbReference type="SAM" id="Phobius"/>
    </source>
</evidence>
<keyword evidence="4 5" id="KW-0472">Membrane</keyword>
<proteinExistence type="predicted"/>
<reference evidence="6 7" key="1">
    <citation type="submission" date="2023-12" db="EMBL/GenBank/DDBJ databases">
        <title>Description of new species of Mycobacterium terrae complex isolated from sewage at the Sao Paulo Zoological Park Foundation in Brazil.</title>
        <authorList>
            <person name="Romagnoli C.L."/>
            <person name="Conceicao E.C."/>
            <person name="Machado E."/>
            <person name="Barreto L.B.P.F."/>
            <person name="Sharma A."/>
            <person name="Silva N.M."/>
            <person name="Marques L.E."/>
            <person name="Juliana M.A."/>
            <person name="Lourenco M.C.S."/>
            <person name="Digiampietri L.A."/>
            <person name="Suffys P.N."/>
            <person name="Viana-Niero C."/>
        </authorList>
    </citation>
    <scope>NUCLEOTIDE SEQUENCE [LARGE SCALE GENOMIC DNA]</scope>
    <source>
        <strain evidence="6 7">MYC340</strain>
    </source>
</reference>
<keyword evidence="7" id="KW-1185">Reference proteome</keyword>
<dbReference type="EMBL" id="JAYJJU010000011">
    <property type="protein sequence ID" value="MEB3032552.1"/>
    <property type="molecule type" value="Genomic_DNA"/>
</dbReference>
<protein>
    <submittedName>
        <fullName evidence="6">DoxX family protein</fullName>
    </submittedName>
</protein>
<dbReference type="RefSeq" id="WP_224975172.1">
    <property type="nucleotide sequence ID" value="NZ_JAYJJU010000011.1"/>
</dbReference>